<evidence type="ECO:0000256" key="1">
    <source>
        <dbReference type="SAM" id="Phobius"/>
    </source>
</evidence>
<reference evidence="2 3" key="1">
    <citation type="submission" date="2016-10" db="EMBL/GenBank/DDBJ databases">
        <authorList>
            <person name="de Groot N.N."/>
        </authorList>
    </citation>
    <scope>NUCLEOTIDE SEQUENCE [LARGE SCALE GENOMIC DNA]</scope>
    <source>
        <strain evidence="2 3">DSM 27078</strain>
    </source>
</reference>
<proteinExistence type="predicted"/>
<name>A0A1H9BHL5_9FLAO</name>
<gene>
    <name evidence="2" type="ORF">SAMN05444005_1037</name>
</gene>
<protein>
    <recommendedName>
        <fullName evidence="4">DUF4271 domain-containing protein</fullName>
    </recommendedName>
</protein>
<evidence type="ECO:0000313" key="3">
    <source>
        <dbReference type="Proteomes" id="UP000198648"/>
    </source>
</evidence>
<keyword evidence="1" id="KW-0472">Membrane</keyword>
<dbReference type="AlphaFoldDB" id="A0A1H9BHL5"/>
<dbReference type="InterPro" id="IPR025367">
    <property type="entry name" value="DUF4271"/>
</dbReference>
<keyword evidence="3" id="KW-1185">Reference proteome</keyword>
<evidence type="ECO:0000313" key="2">
    <source>
        <dbReference type="EMBL" id="SEP88113.1"/>
    </source>
</evidence>
<sequence length="221" mass="26495">MITLQLSERVLVNKDWATVLFVLAIALIAINKSVFSVRFNEFIKLGYSDKYNKVYKDTNNLLNWFTISMFFIQLISFSFFILLLLSFFNYTQTDNYITYIQIVTFLFVFVLSKFLIEKIVGTAIDSESLVDQFNLIKTNYRAFLGFILLPVNIVLYYNQTPIKEVFYVILFVFLMYNVFTYYFLVKTYQKMIIGKLFYFILYLCTLEIAPYYFMYYWVTKN</sequence>
<evidence type="ECO:0008006" key="4">
    <source>
        <dbReference type="Google" id="ProtNLM"/>
    </source>
</evidence>
<feature type="transmembrane region" description="Helical" evidence="1">
    <location>
        <begin position="61"/>
        <end position="90"/>
    </location>
</feature>
<feature type="transmembrane region" description="Helical" evidence="1">
    <location>
        <begin position="16"/>
        <end position="40"/>
    </location>
</feature>
<dbReference type="RefSeq" id="WP_091466910.1">
    <property type="nucleotide sequence ID" value="NZ_FOEI01000003.1"/>
</dbReference>
<feature type="transmembrane region" description="Helical" evidence="1">
    <location>
        <begin position="142"/>
        <end position="159"/>
    </location>
</feature>
<dbReference type="STRING" id="1299341.SAMN05444005_1037"/>
<dbReference type="OrthoDB" id="1438590at2"/>
<feature type="transmembrane region" description="Helical" evidence="1">
    <location>
        <begin position="165"/>
        <end position="184"/>
    </location>
</feature>
<dbReference type="EMBL" id="FOEI01000003">
    <property type="protein sequence ID" value="SEP88113.1"/>
    <property type="molecule type" value="Genomic_DNA"/>
</dbReference>
<feature type="transmembrane region" description="Helical" evidence="1">
    <location>
        <begin position="96"/>
        <end position="116"/>
    </location>
</feature>
<dbReference type="Pfam" id="PF14093">
    <property type="entry name" value="DUF4271"/>
    <property type="match status" value="1"/>
</dbReference>
<feature type="transmembrane region" description="Helical" evidence="1">
    <location>
        <begin position="196"/>
        <end position="218"/>
    </location>
</feature>
<organism evidence="2 3">
    <name type="scientific">Flavobacterium urocaniciphilum</name>
    <dbReference type="NCBI Taxonomy" id="1299341"/>
    <lineage>
        <taxon>Bacteria</taxon>
        <taxon>Pseudomonadati</taxon>
        <taxon>Bacteroidota</taxon>
        <taxon>Flavobacteriia</taxon>
        <taxon>Flavobacteriales</taxon>
        <taxon>Flavobacteriaceae</taxon>
        <taxon>Flavobacterium</taxon>
    </lineage>
</organism>
<accession>A0A1H9BHL5</accession>
<keyword evidence="1" id="KW-1133">Transmembrane helix</keyword>
<dbReference type="Proteomes" id="UP000198648">
    <property type="component" value="Unassembled WGS sequence"/>
</dbReference>
<keyword evidence="1" id="KW-0812">Transmembrane</keyword>